<feature type="active site" description="Charge relay system; for autoendoproteolytic cleavage activity" evidence="12">
    <location>
        <position position="293"/>
    </location>
</feature>
<dbReference type="InterPro" id="IPR033177">
    <property type="entry name" value="PSD-B"/>
</dbReference>
<evidence type="ECO:0000256" key="9">
    <source>
        <dbReference type="ARBA" id="ARBA00023239"/>
    </source>
</evidence>
<gene>
    <name evidence="12 13" type="primary">psd</name>
    <name evidence="13" type="ORF">NEIELOOT_01639</name>
</gene>
<dbReference type="AlphaFoldDB" id="D4DRE6"/>
<dbReference type="EMBL" id="ADBF01000043">
    <property type="protein sequence ID" value="EFE49548.1"/>
    <property type="molecule type" value="Genomic_DNA"/>
</dbReference>
<dbReference type="PANTHER" id="PTHR10067">
    <property type="entry name" value="PHOSPHATIDYLSERINE DECARBOXYLASE"/>
    <property type="match status" value="1"/>
</dbReference>
<dbReference type="InterPro" id="IPR003817">
    <property type="entry name" value="PS_Dcarbxylase"/>
</dbReference>
<dbReference type="UniPathway" id="UPA00558">
    <property type="reaction ID" value="UER00616"/>
</dbReference>
<comment type="subcellular location">
    <subcellularLocation>
        <location evidence="12">Cell membrane</location>
        <topology evidence="12">Peripheral membrane protein</topology>
    </subcellularLocation>
</comment>
<sequence>MSLTETRSVRFQTAFCYTAVFDTETESPAMSAPRPYPAPNYRQRLQIALHYLLPQLAVTRAAGWLAERRWGVLTTFIIRAFAARYRINLDEAARSNPADYASFNEFFIRPLKDGARPIDGDGQNLCLPADGRVSECGTIEHGRLLQAKGHSFTAAELLAGDEELAARFSDGLFLTTYLSPRDYHRVHMPCDGTLRRMIYVPGELFSVNPFLAEHVPNLFARNERLICLFDTEFGSMVQILVGATVTASISTVWAGVVNPPRTAAVRQWDYPESGDGAVVLRKGEEMGAFRLGSTVINLFPHGSVRLNERLKAGVETRMGETMAQRLS</sequence>
<evidence type="ECO:0000256" key="8">
    <source>
        <dbReference type="ARBA" id="ARBA00023209"/>
    </source>
</evidence>
<keyword evidence="10 12" id="KW-1208">Phospholipid metabolism</keyword>
<dbReference type="GO" id="GO:0005886">
    <property type="term" value="C:plasma membrane"/>
    <property type="evidence" value="ECO:0007669"/>
    <property type="project" value="UniProtKB-SubCell"/>
</dbReference>
<keyword evidence="4 12" id="KW-0210">Decarboxylase</keyword>
<comment type="similarity">
    <text evidence="12">Belongs to the phosphatidylserine decarboxylase family. PSD-B subfamily. Prokaryotic type I sub-subfamily.</text>
</comment>
<keyword evidence="2 12" id="KW-1003">Cell membrane</keyword>
<comment type="cofactor">
    <cofactor evidence="12">
        <name>pyruvate</name>
        <dbReference type="ChEBI" id="CHEBI:15361"/>
    </cofactor>
    <text evidence="12">Binds 1 pyruvoyl group covalently per subunit.</text>
</comment>
<dbReference type="EC" id="4.1.1.65" evidence="12"/>
<evidence type="ECO:0000256" key="5">
    <source>
        <dbReference type="ARBA" id="ARBA00023098"/>
    </source>
</evidence>
<comment type="function">
    <text evidence="12">Catalyzes the formation of phosphatidylethanolamine (PtdEtn) from phosphatidylserine (PtdSer).</text>
</comment>
<evidence type="ECO:0000256" key="10">
    <source>
        <dbReference type="ARBA" id="ARBA00023264"/>
    </source>
</evidence>
<evidence type="ECO:0000256" key="7">
    <source>
        <dbReference type="ARBA" id="ARBA00023145"/>
    </source>
</evidence>
<keyword evidence="11 12" id="KW-0670">Pyruvate</keyword>
<feature type="active site" description="Charge relay system; for autoendoproteolytic cleavage activity" evidence="12">
    <location>
        <position position="130"/>
    </location>
</feature>
<keyword evidence="5 12" id="KW-0443">Lipid metabolism</keyword>
<keyword evidence="8 12" id="KW-0594">Phospholipid biosynthesis</keyword>
<dbReference type="HAMAP" id="MF_00662">
    <property type="entry name" value="PS_decarb_PSD_B_type1"/>
    <property type="match status" value="1"/>
</dbReference>
<dbReference type="GO" id="GO:0006646">
    <property type="term" value="P:phosphatidylethanolamine biosynthetic process"/>
    <property type="evidence" value="ECO:0007669"/>
    <property type="project" value="UniProtKB-UniRule"/>
</dbReference>
<dbReference type="NCBIfam" id="TIGR00163">
    <property type="entry name" value="PS_decarb"/>
    <property type="match status" value="1"/>
</dbReference>
<accession>D4DRE6</accession>
<dbReference type="STRING" id="546263.NELON_01680"/>
<keyword evidence="3 12" id="KW-0444">Lipid biosynthesis</keyword>
<evidence type="ECO:0000256" key="3">
    <source>
        <dbReference type="ARBA" id="ARBA00022516"/>
    </source>
</evidence>
<evidence type="ECO:0000256" key="6">
    <source>
        <dbReference type="ARBA" id="ARBA00023136"/>
    </source>
</evidence>
<reference evidence="13 14" key="1">
    <citation type="submission" date="2010-02" db="EMBL/GenBank/DDBJ databases">
        <authorList>
            <person name="Weinstock G."/>
            <person name="Sodergren E."/>
            <person name="Clifton S."/>
            <person name="Fulton L."/>
            <person name="Fulton B."/>
            <person name="Courtney L."/>
            <person name="Fronick C."/>
            <person name="Harrison M."/>
            <person name="Strong C."/>
            <person name="Farmer C."/>
            <person name="Delahaunty K."/>
            <person name="Markovic C."/>
            <person name="Hall O."/>
            <person name="Minx P."/>
            <person name="Tomlinson C."/>
            <person name="Mitreva M."/>
            <person name="Nelson J."/>
            <person name="Hou S."/>
            <person name="Wollam A."/>
            <person name="Pepin K.H."/>
            <person name="Johnson M."/>
            <person name="Bhonagiri V."/>
            <person name="Zhang X."/>
            <person name="Suruliraj S."/>
            <person name="Warren W."/>
            <person name="Chinwalla A."/>
            <person name="Mardis E.R."/>
            <person name="Wilson R.K."/>
        </authorList>
    </citation>
    <scope>NUCLEOTIDE SEQUENCE [LARGE SCALE GENOMIC DNA]</scope>
    <source>
        <strain evidence="13 14">ATCC 29315</strain>
    </source>
</reference>
<comment type="caution">
    <text evidence="13">The sequence shown here is derived from an EMBL/GenBank/DDBJ whole genome shotgun (WGS) entry which is preliminary data.</text>
</comment>
<proteinExistence type="inferred from homology"/>
<comment type="subunit">
    <text evidence="12">Heterodimer of a large membrane-associated beta subunit and a small pyruvoyl-containing alpha subunit.</text>
</comment>
<comment type="pathway">
    <text evidence="12">Phospholipid metabolism; phosphatidylethanolamine biosynthesis; phosphatidylethanolamine from CDP-diacylglycerol: step 2/2.</text>
</comment>
<name>D4DRE6_NEIEG</name>
<feature type="modified residue" description="Pyruvic acid (Ser); by autocatalysis" evidence="12">
    <location>
        <position position="293"/>
    </location>
</feature>
<feature type="chain" id="PRO_5023416236" description="Phosphatidylserine decarboxylase beta chain" evidence="12">
    <location>
        <begin position="1"/>
        <end position="292"/>
    </location>
</feature>
<evidence type="ECO:0000313" key="14">
    <source>
        <dbReference type="Proteomes" id="UP000005536"/>
    </source>
</evidence>
<evidence type="ECO:0000256" key="2">
    <source>
        <dbReference type="ARBA" id="ARBA00022475"/>
    </source>
</evidence>
<evidence type="ECO:0000256" key="4">
    <source>
        <dbReference type="ARBA" id="ARBA00022793"/>
    </source>
</evidence>
<evidence type="ECO:0000313" key="13">
    <source>
        <dbReference type="EMBL" id="EFE49548.1"/>
    </source>
</evidence>
<dbReference type="Proteomes" id="UP000005536">
    <property type="component" value="Unassembled WGS sequence"/>
</dbReference>
<comment type="catalytic activity">
    <reaction evidence="12">
        <text>a 1,2-diacyl-sn-glycero-3-phospho-L-serine + H(+) = a 1,2-diacyl-sn-glycero-3-phosphoethanolamine + CO2</text>
        <dbReference type="Rhea" id="RHEA:20828"/>
        <dbReference type="ChEBI" id="CHEBI:15378"/>
        <dbReference type="ChEBI" id="CHEBI:16526"/>
        <dbReference type="ChEBI" id="CHEBI:57262"/>
        <dbReference type="ChEBI" id="CHEBI:64612"/>
        <dbReference type="EC" id="4.1.1.65"/>
    </reaction>
</comment>
<dbReference type="InterPro" id="IPR033178">
    <property type="entry name" value="PSD_type1_pro"/>
</dbReference>
<dbReference type="GO" id="GO:0004609">
    <property type="term" value="F:phosphatidylserine decarboxylase activity"/>
    <property type="evidence" value="ECO:0007669"/>
    <property type="project" value="UniProtKB-UniRule"/>
</dbReference>
<keyword evidence="7 12" id="KW-0865">Zymogen</keyword>
<comment type="PTM">
    <text evidence="12">Is synthesized initially as an inactive proenzyme. Formation of the active enzyme involves a self-maturation process in which the active site pyruvoyl group is generated from an internal serine residue via an autocatalytic post-translational modification. Two non-identical subunits are generated from the proenzyme in this reaction, and the pyruvate is formed at the N-terminus of the alpha chain, which is derived from the carboxyl end of the proenzyme. The autoendoproteolytic cleavage occurs by a canonical serine protease mechanism, in which the side chain hydroxyl group of the serine supplies its oxygen atom to form the C-terminus of the beta chain, while the remainder of the serine residue undergoes an oxidative deamination to produce ammonia and the pyruvoyl prosthetic group on the alpha chain. During this reaction, the Ser that is part of the protease active site of the proenzyme becomes the pyruvoyl prosthetic group, which constitutes an essential element of the active site of the mature decarboxylase.</text>
</comment>
<protein>
    <recommendedName>
        <fullName evidence="12">Phosphatidylserine decarboxylase proenzyme</fullName>
        <ecNumber evidence="12">4.1.1.65</ecNumber>
    </recommendedName>
    <component>
        <recommendedName>
            <fullName evidence="12">Phosphatidylserine decarboxylase alpha chain</fullName>
        </recommendedName>
    </component>
    <component>
        <recommendedName>
            <fullName evidence="12">Phosphatidylserine decarboxylase beta chain</fullName>
        </recommendedName>
    </component>
</protein>
<keyword evidence="9 12" id="KW-0456">Lyase</keyword>
<feature type="chain" id="PRO_5023416237" description="Phosphatidylserine decarboxylase alpha chain" evidence="12">
    <location>
        <begin position="293"/>
        <end position="327"/>
    </location>
</feature>
<feature type="active site" description="Schiff-base intermediate with substrate; via pyruvic acid; for decarboxylase activity" evidence="12">
    <location>
        <position position="293"/>
    </location>
</feature>
<feature type="active site" description="Charge relay system; for autoendoproteolytic cleavage activity" evidence="12">
    <location>
        <position position="187"/>
    </location>
</feature>
<organism evidence="13 14">
    <name type="scientific">Neisseria elongata subsp. glycolytica ATCC 29315</name>
    <dbReference type="NCBI Taxonomy" id="546263"/>
    <lineage>
        <taxon>Bacteria</taxon>
        <taxon>Pseudomonadati</taxon>
        <taxon>Pseudomonadota</taxon>
        <taxon>Betaproteobacteria</taxon>
        <taxon>Neisseriales</taxon>
        <taxon>Neisseriaceae</taxon>
        <taxon>Neisseria</taxon>
    </lineage>
</organism>
<evidence type="ECO:0000256" key="11">
    <source>
        <dbReference type="ARBA" id="ARBA00023317"/>
    </source>
</evidence>
<evidence type="ECO:0000256" key="1">
    <source>
        <dbReference type="ARBA" id="ARBA00005189"/>
    </source>
</evidence>
<dbReference type="PANTHER" id="PTHR10067:SF6">
    <property type="entry name" value="PHOSPHATIDYLSERINE DECARBOXYLASE PROENZYME, MITOCHONDRIAL"/>
    <property type="match status" value="1"/>
</dbReference>
<dbReference type="Pfam" id="PF02666">
    <property type="entry name" value="PS_Dcarbxylase"/>
    <property type="match status" value="1"/>
</dbReference>
<feature type="site" description="Cleavage (non-hydrolytic); by autocatalysis" evidence="12">
    <location>
        <begin position="292"/>
        <end position="293"/>
    </location>
</feature>
<comment type="pathway">
    <text evidence="1">Lipid metabolism.</text>
</comment>
<keyword evidence="6 12" id="KW-0472">Membrane</keyword>
<evidence type="ECO:0000256" key="12">
    <source>
        <dbReference type="HAMAP-Rule" id="MF_00662"/>
    </source>
</evidence>